<feature type="chain" id="PRO_5032823369" description="Lon proteolytic domain-containing protein" evidence="1">
    <location>
        <begin position="26"/>
        <end position="404"/>
    </location>
</feature>
<sequence length="404" mass="44853">MASFTLSRLFPIWGLSLLLTSLSNGQTDPAPSTETNHSHTGLQQTEIKGLLVMKMSNGKYAGAAAQMNATVIEKKADFEIGFNQSVGSMMDSATKEVEKFIRVRYAKRLPTGMRIEFAFSNKYSPKDGPSAAVACALMADSILSGNELDQGFAATGDMTATGDVRAVGGVQSKIKGAIKKQCTIVTIPKGNQAAVADSYIIKGLKPLYAIQIFSVETFDEALELAKSKRKENIQKAIDEFALVQKALNKNEKYIYNSKVQAKLRQVITLAPHHLSAKNLLLHGLKKGPQRLSLVGSINCINAAHENFGSILEDNSFSTSRIDQDVLTELIYEFRRLRTKLDKRTIPCTDAYVDLAEFIKDVRNRKIFNQQLQEKLTSMIETVVSERKKLFNNPQVREEIMEDYQ</sequence>
<dbReference type="PRINTS" id="PR00830">
    <property type="entry name" value="ENDOLAPTASE"/>
</dbReference>
<comment type="caution">
    <text evidence="3">The sequence shown here is derived from an EMBL/GenBank/DDBJ whole genome shotgun (WGS) entry which is preliminary data.</text>
</comment>
<dbReference type="EMBL" id="JACBAZ010000003">
    <property type="protein sequence ID" value="NWK55947.1"/>
    <property type="molecule type" value="Genomic_DNA"/>
</dbReference>
<feature type="domain" description="Lon proteolytic" evidence="2">
    <location>
        <begin position="112"/>
        <end position="225"/>
    </location>
</feature>
<dbReference type="Pfam" id="PF05362">
    <property type="entry name" value="Lon_C"/>
    <property type="match status" value="1"/>
</dbReference>
<feature type="signal peptide" evidence="1">
    <location>
        <begin position="1"/>
        <end position="25"/>
    </location>
</feature>
<keyword evidence="4" id="KW-1185">Reference proteome</keyword>
<dbReference type="SUPFAM" id="SSF54211">
    <property type="entry name" value="Ribosomal protein S5 domain 2-like"/>
    <property type="match status" value="1"/>
</dbReference>
<evidence type="ECO:0000259" key="2">
    <source>
        <dbReference type="Pfam" id="PF05362"/>
    </source>
</evidence>
<dbReference type="InterPro" id="IPR014721">
    <property type="entry name" value="Ribsml_uS5_D2-typ_fold_subgr"/>
</dbReference>
<dbReference type="GO" id="GO:0004252">
    <property type="term" value="F:serine-type endopeptidase activity"/>
    <property type="evidence" value="ECO:0007669"/>
    <property type="project" value="InterPro"/>
</dbReference>
<dbReference type="InterPro" id="IPR008269">
    <property type="entry name" value="Lon_proteolytic"/>
</dbReference>
<dbReference type="RefSeq" id="WP_178932487.1">
    <property type="nucleotide sequence ID" value="NZ_JACBAZ010000003.1"/>
</dbReference>
<proteinExistence type="predicted"/>
<reference evidence="3 4" key="1">
    <citation type="submission" date="2020-07" db="EMBL/GenBank/DDBJ databases">
        <title>Roseicoccus Jingziensis gen. nov., sp. nov., isolated from coastal seawater.</title>
        <authorList>
            <person name="Feng X."/>
        </authorList>
    </citation>
    <scope>NUCLEOTIDE SEQUENCE [LARGE SCALE GENOMIC DNA]</scope>
    <source>
        <strain evidence="3 4">N1E253</strain>
    </source>
</reference>
<organism evidence="3 4">
    <name type="scientific">Oceaniferula marina</name>
    <dbReference type="NCBI Taxonomy" id="2748318"/>
    <lineage>
        <taxon>Bacteria</taxon>
        <taxon>Pseudomonadati</taxon>
        <taxon>Verrucomicrobiota</taxon>
        <taxon>Verrucomicrobiia</taxon>
        <taxon>Verrucomicrobiales</taxon>
        <taxon>Verrucomicrobiaceae</taxon>
        <taxon>Oceaniferula</taxon>
    </lineage>
</organism>
<dbReference type="AlphaFoldDB" id="A0A851GLJ2"/>
<accession>A0A851GLJ2</accession>
<dbReference type="InterPro" id="IPR020568">
    <property type="entry name" value="Ribosomal_Su5_D2-typ_SF"/>
</dbReference>
<gene>
    <name evidence="3" type="ORF">HW115_10010</name>
</gene>
<dbReference type="Gene3D" id="3.30.230.10">
    <property type="match status" value="1"/>
</dbReference>
<evidence type="ECO:0000256" key="1">
    <source>
        <dbReference type="SAM" id="SignalP"/>
    </source>
</evidence>
<evidence type="ECO:0000313" key="3">
    <source>
        <dbReference type="EMBL" id="NWK55947.1"/>
    </source>
</evidence>
<dbReference type="InterPro" id="IPR027065">
    <property type="entry name" value="Lon_Prtase"/>
</dbReference>
<dbReference type="Proteomes" id="UP000557872">
    <property type="component" value="Unassembled WGS sequence"/>
</dbReference>
<dbReference type="GO" id="GO:0004176">
    <property type="term" value="F:ATP-dependent peptidase activity"/>
    <property type="evidence" value="ECO:0007669"/>
    <property type="project" value="InterPro"/>
</dbReference>
<keyword evidence="1" id="KW-0732">Signal</keyword>
<dbReference type="GO" id="GO:0030163">
    <property type="term" value="P:protein catabolic process"/>
    <property type="evidence" value="ECO:0007669"/>
    <property type="project" value="InterPro"/>
</dbReference>
<evidence type="ECO:0000313" key="4">
    <source>
        <dbReference type="Proteomes" id="UP000557872"/>
    </source>
</evidence>
<dbReference type="PANTHER" id="PTHR10046">
    <property type="entry name" value="ATP DEPENDENT LON PROTEASE FAMILY MEMBER"/>
    <property type="match status" value="1"/>
</dbReference>
<dbReference type="GO" id="GO:0006508">
    <property type="term" value="P:proteolysis"/>
    <property type="evidence" value="ECO:0007669"/>
    <property type="project" value="InterPro"/>
</dbReference>
<dbReference type="GO" id="GO:0005524">
    <property type="term" value="F:ATP binding"/>
    <property type="evidence" value="ECO:0007669"/>
    <property type="project" value="InterPro"/>
</dbReference>
<name>A0A851GLJ2_9BACT</name>
<protein>
    <recommendedName>
        <fullName evidence="2">Lon proteolytic domain-containing protein</fullName>
    </recommendedName>
</protein>